<dbReference type="HAMAP" id="MF_00771">
    <property type="entry name" value="UPF0310"/>
    <property type="match status" value="1"/>
</dbReference>
<dbReference type="STRING" id="1401.BK123_17760"/>
<dbReference type="NCBIfam" id="NF002616">
    <property type="entry name" value="PRK02268.1-2"/>
    <property type="match status" value="1"/>
</dbReference>
<reference evidence="3 4" key="1">
    <citation type="submission" date="2016-11" db="EMBL/GenBank/DDBJ databases">
        <title>Paenibacillus species isolates.</title>
        <authorList>
            <person name="Beno S.M."/>
        </authorList>
    </citation>
    <scope>NUCLEOTIDE SEQUENCE [LARGE SCALE GENOMIC DNA]</scope>
    <source>
        <strain evidence="3 4">FSL F4-0100</strain>
    </source>
</reference>
<dbReference type="RefSeq" id="WP_076324065.1">
    <property type="nucleotide sequence ID" value="NZ_JBCMZZ010000003.1"/>
</dbReference>
<name>A0A1R1B0F1_PAELA</name>
<comment type="similarity">
    <text evidence="1">Belongs to the UPF0310 family.</text>
</comment>
<dbReference type="AlphaFoldDB" id="A0A1R1B0F1"/>
<evidence type="ECO:0000256" key="1">
    <source>
        <dbReference type="HAMAP-Rule" id="MF_00771"/>
    </source>
</evidence>
<dbReference type="Proteomes" id="UP000187074">
    <property type="component" value="Unassembled WGS sequence"/>
</dbReference>
<gene>
    <name evidence="3" type="ORF">BK123_17760</name>
</gene>
<dbReference type="SUPFAM" id="SSF88697">
    <property type="entry name" value="PUA domain-like"/>
    <property type="match status" value="1"/>
</dbReference>
<dbReference type="Gene3D" id="3.10.590.10">
    <property type="entry name" value="ph1033 like domains"/>
    <property type="match status" value="1"/>
</dbReference>
<organism evidence="3 4">
    <name type="scientific">Paenibacillus lautus</name>
    <name type="common">Bacillus lautus</name>
    <dbReference type="NCBI Taxonomy" id="1401"/>
    <lineage>
        <taxon>Bacteria</taxon>
        <taxon>Bacillati</taxon>
        <taxon>Bacillota</taxon>
        <taxon>Bacilli</taxon>
        <taxon>Bacillales</taxon>
        <taxon>Paenibacillaceae</taxon>
        <taxon>Paenibacillus</taxon>
    </lineage>
</organism>
<proteinExistence type="inferred from homology"/>
<evidence type="ECO:0000313" key="4">
    <source>
        <dbReference type="Proteomes" id="UP000187074"/>
    </source>
</evidence>
<accession>A0A1R1B0F1</accession>
<dbReference type="InterPro" id="IPR015947">
    <property type="entry name" value="PUA-like_sf"/>
</dbReference>
<dbReference type="InterPro" id="IPR022996">
    <property type="entry name" value="UPF0310"/>
</dbReference>
<dbReference type="InterPro" id="IPR002740">
    <property type="entry name" value="EVE_domain"/>
</dbReference>
<evidence type="ECO:0000313" key="3">
    <source>
        <dbReference type="EMBL" id="OME91679.1"/>
    </source>
</evidence>
<protein>
    <recommendedName>
        <fullName evidence="1">UPF0310 protein BK123_17760</fullName>
    </recommendedName>
</protein>
<comment type="caution">
    <text evidence="3">The sequence shown here is derived from an EMBL/GenBank/DDBJ whole genome shotgun (WGS) entry which is preliminary data.</text>
</comment>
<dbReference type="Pfam" id="PF01878">
    <property type="entry name" value="EVE"/>
    <property type="match status" value="1"/>
</dbReference>
<dbReference type="CDD" id="cd21132">
    <property type="entry name" value="EVE-like"/>
    <property type="match status" value="1"/>
</dbReference>
<dbReference type="EMBL" id="MRTF01000006">
    <property type="protein sequence ID" value="OME91679.1"/>
    <property type="molecule type" value="Genomic_DNA"/>
</dbReference>
<sequence>MERQVVDYQDVLEQLEERTRYWIGVVSESHVKLGMEGGFAQLCHGKSAPLRRMREGDWLIYYSPRTELRSGEALQAFTAMGQVVNDRVYEYQMTASFVPLRRDIRYIPGQEVKIACLLDQLSFTRGKRNWGYAFRYGHLEIKREDFLMIAEAMLGGSDMIPQRTVNSL</sequence>
<dbReference type="OrthoDB" id="9793567at2"/>
<evidence type="ECO:0000259" key="2">
    <source>
        <dbReference type="Pfam" id="PF01878"/>
    </source>
</evidence>
<feature type="domain" description="EVE" evidence="2">
    <location>
        <begin position="20"/>
        <end position="151"/>
    </location>
</feature>